<keyword evidence="3 4" id="KW-0539">Nucleus</keyword>
<comment type="similarity">
    <text evidence="2 4">Belongs to the Ninja family.</text>
</comment>
<accession>A0A9N7R7F2</accession>
<proteinExistence type="inferred from homology"/>
<evidence type="ECO:0000256" key="3">
    <source>
        <dbReference type="ARBA" id="ARBA00023242"/>
    </source>
</evidence>
<evidence type="ECO:0000259" key="6">
    <source>
        <dbReference type="Pfam" id="PF16135"/>
    </source>
</evidence>
<feature type="region of interest" description="Disordered" evidence="5">
    <location>
        <begin position="275"/>
        <end position="317"/>
    </location>
</feature>
<comment type="function">
    <text evidence="4">Acts as a negative regulator of abscisic acid (ABA) response.</text>
</comment>
<sequence length="388" mass="41716">MGEEFAVSEVVKKEGGGGGGEKKGGEFELSLELSIGLGKYGKSENAGEISEDPNDGNNNKNNNDYCFGSRRSDFSIDGDVDLQRRREIQALRRLEARKKRKEKLDKSRRIGFFDKNESLPEAQKSGARMREQRGKGKKAALSEQKIRGKEKNNELSLSLFTENKNVVLGVGDRLLYPKVQRLDPLRRAGEGEAAVSNKSLEQSSSVVSDYQSTSNKGGSTSDTGSHSSTPGGLHHRTTKTELNPHLSIESNGSSCQAGLGPHLAVGNSSCGPIPQGLKPNTHVGQTHATTTTCSTSKNSVPIRPEQTSGDGGLGIRPVRHMPCVSTMGNGPNGRMVIGFLYKYTKSEVAIVCACHRSSFSPAEFVEHAGGVGVSHPMRHITMHPGFGL</sequence>
<dbReference type="InterPro" id="IPR031307">
    <property type="entry name" value="Ninja_fam"/>
</dbReference>
<feature type="region of interest" description="Disordered" evidence="5">
    <location>
        <begin position="188"/>
        <end position="238"/>
    </location>
</feature>
<evidence type="ECO:0000313" key="7">
    <source>
        <dbReference type="EMBL" id="CAA0815209.1"/>
    </source>
</evidence>
<dbReference type="EMBL" id="CACSLK010012531">
    <property type="protein sequence ID" value="CAA0815209.1"/>
    <property type="molecule type" value="Genomic_DNA"/>
</dbReference>
<evidence type="ECO:0000313" key="8">
    <source>
        <dbReference type="Proteomes" id="UP001153555"/>
    </source>
</evidence>
<reference evidence="7" key="1">
    <citation type="submission" date="2019-12" db="EMBL/GenBank/DDBJ databases">
        <authorList>
            <person name="Scholes J."/>
        </authorList>
    </citation>
    <scope>NUCLEOTIDE SEQUENCE</scope>
</reference>
<feature type="compositionally biased region" description="Low complexity" evidence="5">
    <location>
        <begin position="281"/>
        <end position="295"/>
    </location>
</feature>
<dbReference type="Proteomes" id="UP001153555">
    <property type="component" value="Unassembled WGS sequence"/>
</dbReference>
<dbReference type="Pfam" id="PF16135">
    <property type="entry name" value="TDBD"/>
    <property type="match status" value="1"/>
</dbReference>
<feature type="region of interest" description="Disordered" evidence="5">
    <location>
        <begin position="1"/>
        <end position="25"/>
    </location>
</feature>
<evidence type="ECO:0000256" key="1">
    <source>
        <dbReference type="ARBA" id="ARBA00004123"/>
    </source>
</evidence>
<dbReference type="GO" id="GO:0007165">
    <property type="term" value="P:signal transduction"/>
    <property type="evidence" value="ECO:0007669"/>
    <property type="project" value="InterPro"/>
</dbReference>
<evidence type="ECO:0000256" key="4">
    <source>
        <dbReference type="RuleBase" id="RU369029"/>
    </source>
</evidence>
<evidence type="ECO:0000256" key="5">
    <source>
        <dbReference type="SAM" id="MobiDB-lite"/>
    </source>
</evidence>
<feature type="compositionally biased region" description="Basic and acidic residues" evidence="5">
    <location>
        <begin position="10"/>
        <end position="25"/>
    </location>
</feature>
<evidence type="ECO:0000256" key="2">
    <source>
        <dbReference type="ARBA" id="ARBA00006081"/>
    </source>
</evidence>
<gene>
    <name evidence="7" type="ORF">SHERM_15246</name>
</gene>
<comment type="subcellular location">
    <subcellularLocation>
        <location evidence="1 4">Nucleus</location>
    </subcellularLocation>
</comment>
<dbReference type="InterPro" id="IPR032308">
    <property type="entry name" value="TDBD"/>
</dbReference>
<feature type="compositionally biased region" description="Low complexity" evidence="5">
    <location>
        <begin position="202"/>
        <end position="232"/>
    </location>
</feature>
<feature type="region of interest" description="Disordered" evidence="5">
    <location>
        <begin position="41"/>
        <end position="67"/>
    </location>
</feature>
<dbReference type="AlphaFoldDB" id="A0A9N7R7F2"/>
<protein>
    <recommendedName>
        <fullName evidence="4">Ninja-family protein</fullName>
    </recommendedName>
    <alternativeName>
        <fullName evidence="4">ABI-binding protein</fullName>
    </alternativeName>
</protein>
<organism evidence="7 8">
    <name type="scientific">Striga hermonthica</name>
    <name type="common">Purple witchweed</name>
    <name type="synonym">Buchnera hermonthica</name>
    <dbReference type="NCBI Taxonomy" id="68872"/>
    <lineage>
        <taxon>Eukaryota</taxon>
        <taxon>Viridiplantae</taxon>
        <taxon>Streptophyta</taxon>
        <taxon>Embryophyta</taxon>
        <taxon>Tracheophyta</taxon>
        <taxon>Spermatophyta</taxon>
        <taxon>Magnoliopsida</taxon>
        <taxon>eudicotyledons</taxon>
        <taxon>Gunneridae</taxon>
        <taxon>Pentapetalae</taxon>
        <taxon>asterids</taxon>
        <taxon>lamiids</taxon>
        <taxon>Lamiales</taxon>
        <taxon>Orobanchaceae</taxon>
        <taxon>Buchnereae</taxon>
        <taxon>Striga</taxon>
    </lineage>
</organism>
<dbReference type="PANTHER" id="PTHR31413">
    <property type="entry name" value="AFP HOMOLOG 2"/>
    <property type="match status" value="1"/>
</dbReference>
<name>A0A9N7R7F2_STRHE</name>
<dbReference type="PANTHER" id="PTHR31413:SF15">
    <property type="entry name" value="NINJA-FAMILY PROTEIN"/>
    <property type="match status" value="1"/>
</dbReference>
<dbReference type="OrthoDB" id="667358at2759"/>
<feature type="compositionally biased region" description="Low complexity" evidence="5">
    <location>
        <begin position="55"/>
        <end position="64"/>
    </location>
</feature>
<dbReference type="GO" id="GO:0045892">
    <property type="term" value="P:negative regulation of DNA-templated transcription"/>
    <property type="evidence" value="ECO:0007669"/>
    <property type="project" value="TreeGrafter"/>
</dbReference>
<feature type="domain" description="Tify" evidence="6">
    <location>
        <begin position="349"/>
        <end position="383"/>
    </location>
</feature>
<feature type="region of interest" description="Disordered" evidence="5">
    <location>
        <begin position="115"/>
        <end position="150"/>
    </location>
</feature>
<comment type="caution">
    <text evidence="7">The sequence shown here is derived from an EMBL/GenBank/DDBJ whole genome shotgun (WGS) entry which is preliminary data.</text>
</comment>
<dbReference type="GO" id="GO:0005634">
    <property type="term" value="C:nucleus"/>
    <property type="evidence" value="ECO:0007669"/>
    <property type="project" value="UniProtKB-SubCell"/>
</dbReference>
<keyword evidence="8" id="KW-1185">Reference proteome</keyword>